<dbReference type="AlphaFoldDB" id="A0A1Q9D5Q9"/>
<feature type="transmembrane region" description="Helical" evidence="1">
    <location>
        <begin position="130"/>
        <end position="152"/>
    </location>
</feature>
<comment type="caution">
    <text evidence="2">The sequence shown here is derived from an EMBL/GenBank/DDBJ whole genome shotgun (WGS) entry which is preliminary data.</text>
</comment>
<dbReference type="OrthoDB" id="473427at2759"/>
<evidence type="ECO:0000313" key="3">
    <source>
        <dbReference type="Proteomes" id="UP000186817"/>
    </source>
</evidence>
<dbReference type="EMBL" id="LSRX01000712">
    <property type="protein sequence ID" value="OLP90426.1"/>
    <property type="molecule type" value="Genomic_DNA"/>
</dbReference>
<accession>A0A1Q9D5Q9</accession>
<reference evidence="2 3" key="1">
    <citation type="submission" date="2016-02" db="EMBL/GenBank/DDBJ databases">
        <title>Genome analysis of coral dinoflagellate symbionts highlights evolutionary adaptations to a symbiotic lifestyle.</title>
        <authorList>
            <person name="Aranda M."/>
            <person name="Li Y."/>
            <person name="Liew Y.J."/>
            <person name="Baumgarten S."/>
            <person name="Simakov O."/>
            <person name="Wilson M."/>
            <person name="Piel J."/>
            <person name="Ashoor H."/>
            <person name="Bougouffa S."/>
            <person name="Bajic V.B."/>
            <person name="Ryu T."/>
            <person name="Ravasi T."/>
            <person name="Bayer T."/>
            <person name="Micklem G."/>
            <person name="Kim H."/>
            <person name="Bhak J."/>
            <person name="Lajeunesse T.C."/>
            <person name="Voolstra C.R."/>
        </authorList>
    </citation>
    <scope>NUCLEOTIDE SEQUENCE [LARGE SCALE GENOMIC DNA]</scope>
    <source>
        <strain evidence="2 3">CCMP2467</strain>
    </source>
</reference>
<sequence length="194" mass="21382">MLLRLTLPLDVHQARLMLGKIHFGWRGPAVRDLSVRERFLASGTEAENSKMSAFELFQAAHAARLAAEQELSATLVHELSRTVLQQVQRSEVPKLFASQLLLGNPLQLGEELLRAMELAAHGFARFQPQAVLAAFLLALAALTASVRGMFLIMAKVPDKLLREPARAREAVGQVNVSRARSRECVGQKLRGAKQ</sequence>
<dbReference type="Proteomes" id="UP000186817">
    <property type="component" value="Unassembled WGS sequence"/>
</dbReference>
<keyword evidence="1" id="KW-0472">Membrane</keyword>
<name>A0A1Q9D5Q9_SYMMI</name>
<evidence type="ECO:0000256" key="1">
    <source>
        <dbReference type="SAM" id="Phobius"/>
    </source>
</evidence>
<proteinExistence type="predicted"/>
<organism evidence="2 3">
    <name type="scientific">Symbiodinium microadriaticum</name>
    <name type="common">Dinoflagellate</name>
    <name type="synonym">Zooxanthella microadriatica</name>
    <dbReference type="NCBI Taxonomy" id="2951"/>
    <lineage>
        <taxon>Eukaryota</taxon>
        <taxon>Sar</taxon>
        <taxon>Alveolata</taxon>
        <taxon>Dinophyceae</taxon>
        <taxon>Suessiales</taxon>
        <taxon>Symbiodiniaceae</taxon>
        <taxon>Symbiodinium</taxon>
    </lineage>
</organism>
<gene>
    <name evidence="2" type="ORF">AK812_SmicGene28008</name>
</gene>
<evidence type="ECO:0000313" key="2">
    <source>
        <dbReference type="EMBL" id="OLP90426.1"/>
    </source>
</evidence>
<protein>
    <submittedName>
        <fullName evidence="2">Uncharacterized protein</fullName>
    </submittedName>
</protein>
<keyword evidence="1" id="KW-1133">Transmembrane helix</keyword>
<keyword evidence="3" id="KW-1185">Reference proteome</keyword>
<keyword evidence="1" id="KW-0812">Transmembrane</keyword>